<dbReference type="SMART" id="SM00185">
    <property type="entry name" value="ARM"/>
    <property type="match status" value="3"/>
</dbReference>
<dbReference type="PANTHER" id="PTHR15599:SF1">
    <property type="entry name" value="RADIAL SPOKE HEAD 14 HOMOLOG"/>
    <property type="match status" value="1"/>
</dbReference>
<feature type="repeat" description="HEAT" evidence="1">
    <location>
        <begin position="272"/>
        <end position="306"/>
    </location>
</feature>
<sequence length="341" mass="37685">MATTRITTQLPPNIDVTKAPLAYGDRALPKLNRELKDPELITRQRALMTLCDYLHDPEHIADALLKVGVAESLKALLSDPDGTVRHKATEALYIISGHNIGRDAFIDFSIIFPLSKLFDDELDIVRRNAHMAMEMLTEFHPGAEGVVETHLIPILVDKLKVEVDEIKEYILDTLHFCMRLDQVQALIAGAMEVFTELLLHESPIIRAKAARDVMDLSVPLDGKRKACECNSLPSLVTLLSDEDPDVRSKAAGAIMTITITTQGKYTAIKAGAIPELVKLVDDESSEVRLNAITAITTLSEAPEGRKEVLENVDRIRKRTEDESAAVVKAAEIAVKVITWKP</sequence>
<dbReference type="EnsemblMetazoa" id="XM_780085">
    <property type="protein sequence ID" value="XP_785178"/>
    <property type="gene ID" value="LOC580004"/>
</dbReference>
<dbReference type="OrthoDB" id="409644at2759"/>
<dbReference type="InterPro" id="IPR016024">
    <property type="entry name" value="ARM-type_fold"/>
</dbReference>
<keyword evidence="4" id="KW-1185">Reference proteome</keyword>
<dbReference type="PANTHER" id="PTHR15599">
    <property type="entry name" value="RTDR1"/>
    <property type="match status" value="1"/>
</dbReference>
<evidence type="ECO:0000313" key="4">
    <source>
        <dbReference type="Proteomes" id="UP000007110"/>
    </source>
</evidence>
<dbReference type="PROSITE" id="PS50176">
    <property type="entry name" value="ARM_REPEAT"/>
    <property type="match status" value="2"/>
</dbReference>
<accession>A0A7M7RCW8</accession>
<dbReference type="CTD" id="27156"/>
<proteinExistence type="predicted"/>
<dbReference type="KEGG" id="spu:580004"/>
<evidence type="ECO:0000313" key="3">
    <source>
        <dbReference type="EnsemblMetazoa" id="XP_785178"/>
    </source>
</evidence>
<feature type="repeat" description="HEAT" evidence="1">
    <location>
        <begin position="231"/>
        <end position="267"/>
    </location>
</feature>
<protein>
    <submittedName>
        <fullName evidence="3">Uncharacterized protein</fullName>
    </submittedName>
</protein>
<dbReference type="AlphaFoldDB" id="A0A7M7RCW8"/>
<dbReference type="SUPFAM" id="SSF48371">
    <property type="entry name" value="ARM repeat"/>
    <property type="match status" value="1"/>
</dbReference>
<reference evidence="3" key="2">
    <citation type="submission" date="2021-01" db="UniProtKB">
        <authorList>
            <consortium name="EnsemblMetazoa"/>
        </authorList>
    </citation>
    <scope>IDENTIFICATION</scope>
</reference>
<dbReference type="InParanoid" id="A0A7M7RCW8"/>
<dbReference type="InterPro" id="IPR000225">
    <property type="entry name" value="Armadillo"/>
</dbReference>
<evidence type="ECO:0000256" key="1">
    <source>
        <dbReference type="PROSITE-ProRule" id="PRU00103"/>
    </source>
</evidence>
<dbReference type="GeneID" id="580004"/>
<evidence type="ECO:0000256" key="2">
    <source>
        <dbReference type="PROSITE-ProRule" id="PRU00259"/>
    </source>
</evidence>
<dbReference type="Pfam" id="PF13646">
    <property type="entry name" value="HEAT_2"/>
    <property type="match status" value="1"/>
</dbReference>
<dbReference type="PROSITE" id="PS50077">
    <property type="entry name" value="HEAT_REPEAT"/>
    <property type="match status" value="2"/>
</dbReference>
<dbReference type="RefSeq" id="XP_785178.2">
    <property type="nucleotide sequence ID" value="XM_780085.5"/>
</dbReference>
<dbReference type="Gene3D" id="1.25.10.10">
    <property type="entry name" value="Leucine-rich Repeat Variant"/>
    <property type="match status" value="1"/>
</dbReference>
<dbReference type="InterPro" id="IPR011989">
    <property type="entry name" value="ARM-like"/>
</dbReference>
<dbReference type="InterPro" id="IPR042856">
    <property type="entry name" value="RSP14"/>
</dbReference>
<dbReference type="OMA" id="VWQHDVI"/>
<organism evidence="3 4">
    <name type="scientific">Strongylocentrotus purpuratus</name>
    <name type="common">Purple sea urchin</name>
    <dbReference type="NCBI Taxonomy" id="7668"/>
    <lineage>
        <taxon>Eukaryota</taxon>
        <taxon>Metazoa</taxon>
        <taxon>Echinodermata</taxon>
        <taxon>Eleutherozoa</taxon>
        <taxon>Echinozoa</taxon>
        <taxon>Echinoidea</taxon>
        <taxon>Euechinoidea</taxon>
        <taxon>Echinacea</taxon>
        <taxon>Camarodonta</taxon>
        <taxon>Echinidea</taxon>
        <taxon>Strongylocentrotidae</taxon>
        <taxon>Strongylocentrotus</taxon>
    </lineage>
</organism>
<reference evidence="4" key="1">
    <citation type="submission" date="2015-02" db="EMBL/GenBank/DDBJ databases">
        <title>Genome sequencing for Strongylocentrotus purpuratus.</title>
        <authorList>
            <person name="Murali S."/>
            <person name="Liu Y."/>
            <person name="Vee V."/>
            <person name="English A."/>
            <person name="Wang M."/>
            <person name="Skinner E."/>
            <person name="Han Y."/>
            <person name="Muzny D.M."/>
            <person name="Worley K.C."/>
            <person name="Gibbs R.A."/>
        </authorList>
    </citation>
    <scope>NUCLEOTIDE SEQUENCE</scope>
</reference>
<dbReference type="Proteomes" id="UP000007110">
    <property type="component" value="Unassembled WGS sequence"/>
</dbReference>
<feature type="repeat" description="ARM" evidence="2">
    <location>
        <begin position="230"/>
        <end position="272"/>
    </location>
</feature>
<dbReference type="InterPro" id="IPR021133">
    <property type="entry name" value="HEAT_type_2"/>
</dbReference>
<name>A0A7M7RCW8_STRPU</name>
<feature type="repeat" description="ARM" evidence="2">
    <location>
        <begin position="271"/>
        <end position="313"/>
    </location>
</feature>